<dbReference type="GO" id="GO:0006264">
    <property type="term" value="P:mitochondrial DNA replication"/>
    <property type="evidence" value="ECO:0007669"/>
    <property type="project" value="TreeGrafter"/>
</dbReference>
<dbReference type="PANTHER" id="PTHR31340">
    <property type="entry name" value="MITOCHONDRIAL GENOME MAINTENANCE EXONUCLEASE 1"/>
    <property type="match status" value="1"/>
</dbReference>
<dbReference type="Pfam" id="PF12705">
    <property type="entry name" value="PDDEXK_1"/>
    <property type="match status" value="1"/>
</dbReference>
<dbReference type="InterPro" id="IPR038726">
    <property type="entry name" value="PDDEXK_AddAB-type"/>
</dbReference>
<dbReference type="GO" id="GO:0005739">
    <property type="term" value="C:mitochondrion"/>
    <property type="evidence" value="ECO:0007669"/>
    <property type="project" value="TreeGrafter"/>
</dbReference>
<sequence>MVKRTTSGTNFHKTVEFLLSELQKNGNMSDESCNKALNEKALAENHGYIASILPVLKKIPKTDWMKLEKATKNHYYCFQGRFDAIVEIEGEPTLVDWKTVSADSYKHNTTSKVNDLQRLYGVPLQVAAYIASVNTDPDYKTMPKIRQGAVVLAYESVIEDKEPIIKPADVVIIRPDDLKEYYKILAEKLNSFWWKMMHPKKGDKDINGNINFVFNPALRPPASKKVDKKADVIVLEDEVIIDSPTTASEDQKLQEKEEPQKAAKYYAIFDSKNNKKVASGKEDDKSNNKAAFGI</sequence>
<dbReference type="AlphaFoldDB" id="A0A914YWN3"/>
<feature type="region of interest" description="Disordered" evidence="1">
    <location>
        <begin position="275"/>
        <end position="294"/>
    </location>
</feature>
<organism evidence="3 4">
    <name type="scientific">Panagrolaimus superbus</name>
    <dbReference type="NCBI Taxonomy" id="310955"/>
    <lineage>
        <taxon>Eukaryota</taxon>
        <taxon>Metazoa</taxon>
        <taxon>Ecdysozoa</taxon>
        <taxon>Nematoda</taxon>
        <taxon>Chromadorea</taxon>
        <taxon>Rhabditida</taxon>
        <taxon>Tylenchina</taxon>
        <taxon>Panagrolaimomorpha</taxon>
        <taxon>Panagrolaimoidea</taxon>
        <taxon>Panagrolaimidae</taxon>
        <taxon>Panagrolaimus</taxon>
    </lineage>
</organism>
<evidence type="ECO:0000259" key="2">
    <source>
        <dbReference type="Pfam" id="PF12705"/>
    </source>
</evidence>
<name>A0A914YWN3_9BILA</name>
<feature type="domain" description="PD-(D/E)XK endonuclease-like" evidence="2">
    <location>
        <begin position="7"/>
        <end position="168"/>
    </location>
</feature>
<accession>A0A914YWN3</accession>
<dbReference type="GO" id="GO:0008297">
    <property type="term" value="F:single-stranded DNA exodeoxyribonuclease activity"/>
    <property type="evidence" value="ECO:0007669"/>
    <property type="project" value="TreeGrafter"/>
</dbReference>
<protein>
    <submittedName>
        <fullName evidence="4">PD-(D/E)XK endonuclease-like domain-containing protein</fullName>
    </submittedName>
</protein>
<evidence type="ECO:0000313" key="4">
    <source>
        <dbReference type="WBParaSite" id="PSU_v2.g4379.t1"/>
    </source>
</evidence>
<evidence type="ECO:0000256" key="1">
    <source>
        <dbReference type="SAM" id="MobiDB-lite"/>
    </source>
</evidence>
<reference evidence="4" key="1">
    <citation type="submission" date="2022-11" db="UniProtKB">
        <authorList>
            <consortium name="WormBaseParasite"/>
        </authorList>
    </citation>
    <scope>IDENTIFICATION</scope>
</reference>
<dbReference type="WBParaSite" id="PSU_v2.g4379.t1">
    <property type="protein sequence ID" value="PSU_v2.g4379.t1"/>
    <property type="gene ID" value="PSU_v2.g4379"/>
</dbReference>
<dbReference type="Proteomes" id="UP000887577">
    <property type="component" value="Unplaced"/>
</dbReference>
<proteinExistence type="predicted"/>
<evidence type="ECO:0000313" key="3">
    <source>
        <dbReference type="Proteomes" id="UP000887577"/>
    </source>
</evidence>
<keyword evidence="3" id="KW-1185">Reference proteome</keyword>
<dbReference type="PANTHER" id="PTHR31340:SF3">
    <property type="entry name" value="MITOCHONDRIAL GENOME MAINTENANCE EXONUCLEASE 1"/>
    <property type="match status" value="1"/>
</dbReference>